<feature type="transmembrane region" description="Helical" evidence="7">
    <location>
        <begin position="144"/>
        <end position="161"/>
    </location>
</feature>
<evidence type="ECO:0000256" key="4">
    <source>
        <dbReference type="ARBA" id="ARBA00022692"/>
    </source>
</evidence>
<feature type="transmembrane region" description="Helical" evidence="7">
    <location>
        <begin position="260"/>
        <end position="278"/>
    </location>
</feature>
<evidence type="ECO:0000256" key="3">
    <source>
        <dbReference type="ARBA" id="ARBA00022475"/>
    </source>
</evidence>
<dbReference type="InterPro" id="IPR037185">
    <property type="entry name" value="EmrE-like"/>
</dbReference>
<feature type="transmembrane region" description="Helical" evidence="7">
    <location>
        <begin position="119"/>
        <end position="137"/>
    </location>
</feature>
<feature type="transmembrane region" description="Helical" evidence="7">
    <location>
        <begin position="167"/>
        <end position="186"/>
    </location>
</feature>
<keyword evidence="3" id="KW-1003">Cell membrane</keyword>
<dbReference type="PANTHER" id="PTHR42920">
    <property type="entry name" value="OS03G0707200 PROTEIN-RELATED"/>
    <property type="match status" value="1"/>
</dbReference>
<protein>
    <submittedName>
        <fullName evidence="9">DMT family transporter</fullName>
    </submittedName>
</protein>
<dbReference type="InterPro" id="IPR051258">
    <property type="entry name" value="Diverse_Substrate_Transporter"/>
</dbReference>
<feature type="transmembrane region" description="Helical" evidence="7">
    <location>
        <begin position="59"/>
        <end position="81"/>
    </location>
</feature>
<evidence type="ECO:0000256" key="1">
    <source>
        <dbReference type="ARBA" id="ARBA00004651"/>
    </source>
</evidence>
<sequence>MKLFLSKIFSRWVPAGVSLDTYTHQFTQNNLRIKGIILFVIINIIWGSTFPLIENTVNSLSPSVLISMRFTVAAIFFSVNLRRLNKLMLRDGLLLGLLFFAYLAIETIALESIHANRAAFIISLSAILVPLLGLFLGRHLPLKTFLSAGLAIFGIGVIFWGEGVLGIGDLLMLVDAIVYAIYTLILEQIAPRHPSLSLTSVQLVVVAILGALWSNTQLVEEFNTIYENWSVILYLGLVATAIVTWLQTLAQRWIRSEEAALLYTLEPIFAAIFSFWLLGEQLGISSLIGATFVLSAIVLGQNSQDFEPYTEVDVSEPTSAVLVVSEANCVKSNSLGS</sequence>
<comment type="caution">
    <text evidence="9">The sequence shown here is derived from an EMBL/GenBank/DDBJ whole genome shotgun (WGS) entry which is preliminary data.</text>
</comment>
<keyword evidence="10" id="KW-1185">Reference proteome</keyword>
<name>A0ABR8FBM3_9NOST</name>
<dbReference type="InterPro" id="IPR000620">
    <property type="entry name" value="EamA_dom"/>
</dbReference>
<feature type="domain" description="EamA" evidence="8">
    <location>
        <begin position="167"/>
        <end position="299"/>
    </location>
</feature>
<comment type="similarity">
    <text evidence="2">Belongs to the EamA transporter family.</text>
</comment>
<organism evidence="9 10">
    <name type="scientific">Anabaena lutea FACHB-196</name>
    <dbReference type="NCBI Taxonomy" id="2692881"/>
    <lineage>
        <taxon>Bacteria</taxon>
        <taxon>Bacillati</taxon>
        <taxon>Cyanobacteriota</taxon>
        <taxon>Cyanophyceae</taxon>
        <taxon>Nostocales</taxon>
        <taxon>Nostocaceae</taxon>
        <taxon>Anabaena</taxon>
    </lineage>
</organism>
<feature type="transmembrane region" description="Helical" evidence="7">
    <location>
        <begin position="93"/>
        <end position="113"/>
    </location>
</feature>
<comment type="subcellular location">
    <subcellularLocation>
        <location evidence="1">Cell membrane</location>
        <topology evidence="1">Multi-pass membrane protein</topology>
    </subcellularLocation>
</comment>
<evidence type="ECO:0000259" key="8">
    <source>
        <dbReference type="Pfam" id="PF00892"/>
    </source>
</evidence>
<feature type="transmembrane region" description="Helical" evidence="7">
    <location>
        <begin position="198"/>
        <end position="216"/>
    </location>
</feature>
<dbReference type="Proteomes" id="UP000640531">
    <property type="component" value="Unassembled WGS sequence"/>
</dbReference>
<feature type="transmembrane region" description="Helical" evidence="7">
    <location>
        <begin position="284"/>
        <end position="300"/>
    </location>
</feature>
<keyword evidence="4 7" id="KW-0812">Transmembrane</keyword>
<reference evidence="9 10" key="1">
    <citation type="journal article" date="2020" name="ISME J.">
        <title>Comparative genomics reveals insights into cyanobacterial evolution and habitat adaptation.</title>
        <authorList>
            <person name="Chen M.Y."/>
            <person name="Teng W.K."/>
            <person name="Zhao L."/>
            <person name="Hu C.X."/>
            <person name="Zhou Y.K."/>
            <person name="Han B.P."/>
            <person name="Song L.R."/>
            <person name="Shu W.S."/>
        </authorList>
    </citation>
    <scope>NUCLEOTIDE SEQUENCE [LARGE SCALE GENOMIC DNA]</scope>
    <source>
        <strain evidence="9 10">FACHB-196</strain>
    </source>
</reference>
<proteinExistence type="inferred from homology"/>
<dbReference type="SUPFAM" id="SSF103481">
    <property type="entry name" value="Multidrug resistance efflux transporter EmrE"/>
    <property type="match status" value="2"/>
</dbReference>
<dbReference type="EMBL" id="JACJST010000004">
    <property type="protein sequence ID" value="MBD2567613.1"/>
    <property type="molecule type" value="Genomic_DNA"/>
</dbReference>
<keyword evidence="6 7" id="KW-0472">Membrane</keyword>
<evidence type="ECO:0000256" key="5">
    <source>
        <dbReference type="ARBA" id="ARBA00022989"/>
    </source>
</evidence>
<keyword evidence="5 7" id="KW-1133">Transmembrane helix</keyword>
<evidence type="ECO:0000256" key="2">
    <source>
        <dbReference type="ARBA" id="ARBA00007362"/>
    </source>
</evidence>
<feature type="transmembrane region" description="Helical" evidence="7">
    <location>
        <begin position="35"/>
        <end position="53"/>
    </location>
</feature>
<dbReference type="Pfam" id="PF00892">
    <property type="entry name" value="EamA"/>
    <property type="match status" value="2"/>
</dbReference>
<feature type="transmembrane region" description="Helical" evidence="7">
    <location>
        <begin position="228"/>
        <end position="248"/>
    </location>
</feature>
<feature type="domain" description="EamA" evidence="8">
    <location>
        <begin position="34"/>
        <end position="159"/>
    </location>
</feature>
<evidence type="ECO:0000313" key="10">
    <source>
        <dbReference type="Proteomes" id="UP000640531"/>
    </source>
</evidence>
<evidence type="ECO:0000256" key="6">
    <source>
        <dbReference type="ARBA" id="ARBA00023136"/>
    </source>
</evidence>
<dbReference type="PANTHER" id="PTHR42920:SF5">
    <property type="entry name" value="EAMA DOMAIN-CONTAINING PROTEIN"/>
    <property type="match status" value="1"/>
</dbReference>
<accession>A0ABR8FBM3</accession>
<evidence type="ECO:0000256" key="7">
    <source>
        <dbReference type="SAM" id="Phobius"/>
    </source>
</evidence>
<gene>
    <name evidence="9" type="ORF">H6G59_06770</name>
</gene>
<evidence type="ECO:0000313" key="9">
    <source>
        <dbReference type="EMBL" id="MBD2567613.1"/>
    </source>
</evidence>